<feature type="transmembrane region" description="Helical" evidence="1">
    <location>
        <begin position="57"/>
        <end position="81"/>
    </location>
</feature>
<keyword evidence="1" id="KW-1133">Transmembrane helix</keyword>
<evidence type="ECO:0000256" key="1">
    <source>
        <dbReference type="SAM" id="Phobius"/>
    </source>
</evidence>
<gene>
    <name evidence="2" type="ORF">PAN31117_05238</name>
</gene>
<name>A0A5E5ATE0_9BURK</name>
<sequence length="149" mass="15804">MVSKTLSRTLYGAIWLGIAGPPMGGGVLGLFVAVSVLTKSHESVFVTLTFGPLFCAFGSYFFGGIPAILAGAIIALVFPALAKWKGGITLSALLLAWVITLSYITFATRNAFGAYDWPWHSLLALLSAPGALSLCNRLHRKFGPPECDI</sequence>
<feature type="transmembrane region" description="Helical" evidence="1">
    <location>
        <begin position="12"/>
        <end position="37"/>
    </location>
</feature>
<organism evidence="2 3">
    <name type="scientific">Pandoraea anapnoica</name>
    <dbReference type="NCBI Taxonomy" id="2508301"/>
    <lineage>
        <taxon>Bacteria</taxon>
        <taxon>Pseudomonadati</taxon>
        <taxon>Pseudomonadota</taxon>
        <taxon>Betaproteobacteria</taxon>
        <taxon>Burkholderiales</taxon>
        <taxon>Burkholderiaceae</taxon>
        <taxon>Pandoraea</taxon>
    </lineage>
</organism>
<dbReference type="AlphaFoldDB" id="A0A5E5ATE0"/>
<dbReference type="EMBL" id="CABPSP010000022">
    <property type="protein sequence ID" value="VVE75743.1"/>
    <property type="molecule type" value="Genomic_DNA"/>
</dbReference>
<dbReference type="Proteomes" id="UP000383122">
    <property type="component" value="Unassembled WGS sequence"/>
</dbReference>
<proteinExistence type="predicted"/>
<accession>A0A5E5ATE0</accession>
<evidence type="ECO:0000313" key="3">
    <source>
        <dbReference type="Proteomes" id="UP000383122"/>
    </source>
</evidence>
<keyword evidence="1" id="KW-0812">Transmembrane</keyword>
<keyword evidence="3" id="KW-1185">Reference proteome</keyword>
<feature type="transmembrane region" description="Helical" evidence="1">
    <location>
        <begin position="88"/>
        <end position="105"/>
    </location>
</feature>
<protein>
    <submittedName>
        <fullName evidence="2">Uncharacterized protein</fullName>
    </submittedName>
</protein>
<keyword evidence="1" id="KW-0472">Membrane</keyword>
<evidence type="ECO:0000313" key="2">
    <source>
        <dbReference type="EMBL" id="VVE75743.1"/>
    </source>
</evidence>
<reference evidence="2 3" key="1">
    <citation type="submission" date="2019-08" db="EMBL/GenBank/DDBJ databases">
        <authorList>
            <person name="Peeters C."/>
        </authorList>
    </citation>
    <scope>NUCLEOTIDE SEQUENCE [LARGE SCALE GENOMIC DNA]</scope>
    <source>
        <strain evidence="2 3">LMG 31117</strain>
    </source>
</reference>